<dbReference type="Pfam" id="PF06271">
    <property type="entry name" value="RDD"/>
    <property type="match status" value="1"/>
</dbReference>
<dbReference type="STRING" id="1834516.BL253_33510"/>
<sequence length="122" mass="12912">MVGYGARFGGYVVDAVLANLLAGVPVLFGATYGDSTRGLVVLGIFLLEELVLVSLTGQTVGMRLFGFGVVKVPGGGRARFPFVLVRTLLLALLIPLFLVDRDMRGLHDRIAGTAPVKAARRA</sequence>
<reference evidence="8" key="1">
    <citation type="submission" date="2016-10" db="EMBL/GenBank/DDBJ databases">
        <title>Frankia sp. NRRL B-16386 Genome sequencing.</title>
        <authorList>
            <person name="Ghodhbane-Gtari F."/>
            <person name="Swanson E."/>
            <person name="Gueddou A."/>
            <person name="Hezbri K."/>
            <person name="Ktari K."/>
            <person name="Nouioui I."/>
            <person name="Morris K."/>
            <person name="Simpson S."/>
            <person name="Abebe-Akele F."/>
            <person name="Thomas K."/>
            <person name="Gtari M."/>
            <person name="Tisa L.S."/>
        </authorList>
    </citation>
    <scope>NUCLEOTIDE SEQUENCE [LARGE SCALE GENOMIC DNA]</scope>
    <source>
        <strain evidence="8">NRRL B-16386</strain>
    </source>
</reference>
<evidence type="ECO:0000313" key="7">
    <source>
        <dbReference type="EMBL" id="ONH23260.1"/>
    </source>
</evidence>
<dbReference type="EMBL" id="MOMC01000089">
    <property type="protein sequence ID" value="ONH23260.1"/>
    <property type="molecule type" value="Genomic_DNA"/>
</dbReference>
<comment type="caution">
    <text evidence="7">The sequence shown here is derived from an EMBL/GenBank/DDBJ whole genome shotgun (WGS) entry which is preliminary data.</text>
</comment>
<keyword evidence="2 5" id="KW-0812">Transmembrane</keyword>
<keyword evidence="3 5" id="KW-1133">Transmembrane helix</keyword>
<protein>
    <submittedName>
        <fullName evidence="7">RDD family protein</fullName>
    </submittedName>
</protein>
<evidence type="ECO:0000256" key="4">
    <source>
        <dbReference type="ARBA" id="ARBA00023136"/>
    </source>
</evidence>
<feature type="domain" description="RDD" evidence="6">
    <location>
        <begin position="4"/>
        <end position="112"/>
    </location>
</feature>
<evidence type="ECO:0000256" key="5">
    <source>
        <dbReference type="SAM" id="Phobius"/>
    </source>
</evidence>
<feature type="transmembrane region" description="Helical" evidence="5">
    <location>
        <begin position="80"/>
        <end position="99"/>
    </location>
</feature>
<evidence type="ECO:0000259" key="6">
    <source>
        <dbReference type="Pfam" id="PF06271"/>
    </source>
</evidence>
<keyword evidence="8" id="KW-1185">Reference proteome</keyword>
<dbReference type="Proteomes" id="UP000188929">
    <property type="component" value="Unassembled WGS sequence"/>
</dbReference>
<evidence type="ECO:0000256" key="3">
    <source>
        <dbReference type="ARBA" id="ARBA00022989"/>
    </source>
</evidence>
<keyword evidence="4 5" id="KW-0472">Membrane</keyword>
<gene>
    <name evidence="7" type="ORF">BL253_33510</name>
</gene>
<comment type="subcellular location">
    <subcellularLocation>
        <location evidence="1">Membrane</location>
        <topology evidence="1">Multi-pass membrane protein</topology>
    </subcellularLocation>
</comment>
<dbReference type="AlphaFoldDB" id="A0A1V2I368"/>
<feature type="transmembrane region" description="Helical" evidence="5">
    <location>
        <begin position="39"/>
        <end position="60"/>
    </location>
</feature>
<name>A0A1V2I368_9ACTN</name>
<proteinExistence type="predicted"/>
<evidence type="ECO:0000256" key="2">
    <source>
        <dbReference type="ARBA" id="ARBA00022692"/>
    </source>
</evidence>
<evidence type="ECO:0000313" key="8">
    <source>
        <dbReference type="Proteomes" id="UP000188929"/>
    </source>
</evidence>
<evidence type="ECO:0000256" key="1">
    <source>
        <dbReference type="ARBA" id="ARBA00004141"/>
    </source>
</evidence>
<accession>A0A1V2I368</accession>
<feature type="transmembrane region" description="Helical" evidence="5">
    <location>
        <begin position="12"/>
        <end position="32"/>
    </location>
</feature>
<dbReference type="InterPro" id="IPR010432">
    <property type="entry name" value="RDD"/>
</dbReference>
<organism evidence="7 8">
    <name type="scientific">Pseudofrankia asymbiotica</name>
    <dbReference type="NCBI Taxonomy" id="1834516"/>
    <lineage>
        <taxon>Bacteria</taxon>
        <taxon>Bacillati</taxon>
        <taxon>Actinomycetota</taxon>
        <taxon>Actinomycetes</taxon>
        <taxon>Frankiales</taxon>
        <taxon>Frankiaceae</taxon>
        <taxon>Pseudofrankia</taxon>
    </lineage>
</organism>
<dbReference type="GO" id="GO:0016020">
    <property type="term" value="C:membrane"/>
    <property type="evidence" value="ECO:0007669"/>
    <property type="project" value="UniProtKB-SubCell"/>
</dbReference>